<sequence>MTASVSATDAAAQDLLAFIDASPTPYHAVAEASRRLTARGYRALDEREPWDLKPGDKFFVTRGDTSIAAFHLGQTPVDRAGFRLVGAHTDSPNLRVKPQPQAGRAGYHQLGVEVYGGVLFSTWMDRDLSLAGRVVTAREGKLAHHLVDFRRPLLRIPNLAIHLNRSVNTEGLKLNAQDHLVPVLALERSGAVDLKALLVEELARHSVQASAGDILGYDLCLYDTQPSTRSGAFGEFLHAPRLDNLASSHAGLSALLELESPGAATRGVVLYDHEECGSVSAQGAASPFLKDLLERITHAHSDGRRDAFHRAMRHSFLVSADMAHAVHPNYASMHEPKHQPLLGGGPVIKSNVNQSYATDGETWAWFALCCREAGVVPQNFVTRTDLGCGSTIGPISAGELGIRTVDVGSPMLSMHSIREMAAAADVAAMISVLRQHYSR</sequence>
<evidence type="ECO:0000313" key="11">
    <source>
        <dbReference type="EMBL" id="OJH33865.1"/>
    </source>
</evidence>
<comment type="cofactor">
    <cofactor evidence="1 10">
        <name>Zn(2+)</name>
        <dbReference type="ChEBI" id="CHEBI:29105"/>
    </cofactor>
</comment>
<evidence type="ECO:0000256" key="9">
    <source>
        <dbReference type="RuleBase" id="RU004386"/>
    </source>
</evidence>
<dbReference type="GO" id="GO:0008270">
    <property type="term" value="F:zinc ion binding"/>
    <property type="evidence" value="ECO:0007669"/>
    <property type="project" value="InterPro"/>
</dbReference>
<dbReference type="Gene3D" id="3.40.630.10">
    <property type="entry name" value="Zn peptidases"/>
    <property type="match status" value="1"/>
</dbReference>
<dbReference type="GO" id="GO:0004177">
    <property type="term" value="F:aminopeptidase activity"/>
    <property type="evidence" value="ECO:0007669"/>
    <property type="project" value="UniProtKB-KW"/>
</dbReference>
<dbReference type="OrthoDB" id="5288740at2"/>
<accession>A0A1L9AV24</accession>
<dbReference type="RefSeq" id="WP_071905094.1">
    <property type="nucleotide sequence ID" value="NZ_MPIN01000026.1"/>
</dbReference>
<evidence type="ECO:0000256" key="10">
    <source>
        <dbReference type="RuleBase" id="RU004387"/>
    </source>
</evidence>
<dbReference type="PANTHER" id="PTHR28570">
    <property type="entry name" value="ASPARTYL AMINOPEPTIDASE"/>
    <property type="match status" value="1"/>
</dbReference>
<reference evidence="11 12" key="2">
    <citation type="submission" date="2016-12" db="EMBL/GenBank/DDBJ databases">
        <title>Draft Genome Sequence of Cystobacter ferrugineus Strain Cbfe23.</title>
        <authorList>
            <person name="Akbar S."/>
            <person name="Dowd S.E."/>
            <person name="Stevens D.C."/>
        </authorList>
    </citation>
    <scope>NUCLEOTIDE SEQUENCE [LARGE SCALE GENOMIC DNA]</scope>
    <source>
        <strain evidence="11 12">Cbfe23</strain>
    </source>
</reference>
<dbReference type="SUPFAM" id="SSF101821">
    <property type="entry name" value="Aminopeptidase/glucanase lid domain"/>
    <property type="match status" value="1"/>
</dbReference>
<dbReference type="GO" id="GO:0008237">
    <property type="term" value="F:metallopeptidase activity"/>
    <property type="evidence" value="ECO:0007669"/>
    <property type="project" value="UniProtKB-KW"/>
</dbReference>
<keyword evidence="5 9" id="KW-0479">Metal-binding</keyword>
<evidence type="ECO:0000256" key="2">
    <source>
        <dbReference type="ARBA" id="ARBA00008290"/>
    </source>
</evidence>
<comment type="caution">
    <text evidence="11">The sequence shown here is derived from an EMBL/GenBank/DDBJ whole genome shotgun (WGS) entry which is preliminary data.</text>
</comment>
<name>A0A1L9AV24_9BACT</name>
<protein>
    <recommendedName>
        <fullName evidence="10">M18 family aminopeptidase</fullName>
        <ecNumber evidence="10">3.4.11.-</ecNumber>
    </recommendedName>
</protein>
<dbReference type="GO" id="GO:0006508">
    <property type="term" value="P:proteolysis"/>
    <property type="evidence" value="ECO:0007669"/>
    <property type="project" value="UniProtKB-KW"/>
</dbReference>
<evidence type="ECO:0000256" key="1">
    <source>
        <dbReference type="ARBA" id="ARBA00001947"/>
    </source>
</evidence>
<dbReference type="EMBL" id="MPIN01000026">
    <property type="protein sequence ID" value="OJH33865.1"/>
    <property type="molecule type" value="Genomic_DNA"/>
</dbReference>
<dbReference type="FunFam" id="2.30.250.10:FF:000003">
    <property type="entry name" value="Probable M18 family aminopeptidase 2"/>
    <property type="match status" value="1"/>
</dbReference>
<dbReference type="AlphaFoldDB" id="A0A1L9AV24"/>
<dbReference type="NCBIfam" id="NF002759">
    <property type="entry name" value="PRK02813.1"/>
    <property type="match status" value="1"/>
</dbReference>
<keyword evidence="4 9" id="KW-0645">Protease</keyword>
<keyword evidence="8 9" id="KW-0482">Metalloprotease</keyword>
<evidence type="ECO:0000256" key="3">
    <source>
        <dbReference type="ARBA" id="ARBA00022438"/>
    </source>
</evidence>
<dbReference type="SUPFAM" id="SSF53187">
    <property type="entry name" value="Zn-dependent exopeptidases"/>
    <property type="match status" value="1"/>
</dbReference>
<keyword evidence="6 9" id="KW-0378">Hydrolase</keyword>
<dbReference type="Pfam" id="PF02127">
    <property type="entry name" value="Peptidase_M18"/>
    <property type="match status" value="1"/>
</dbReference>
<keyword evidence="3 9" id="KW-0031">Aminopeptidase</keyword>
<gene>
    <name evidence="11" type="ORF">BON30_46485</name>
</gene>
<dbReference type="InterPro" id="IPR023358">
    <property type="entry name" value="Peptidase_M18_dom2"/>
</dbReference>
<reference evidence="12" key="1">
    <citation type="submission" date="2016-11" db="EMBL/GenBank/DDBJ databases">
        <authorList>
            <person name="Shukria A."/>
            <person name="Stevens D.C."/>
        </authorList>
    </citation>
    <scope>NUCLEOTIDE SEQUENCE [LARGE SCALE GENOMIC DNA]</scope>
    <source>
        <strain evidence="12">Cbfe23</strain>
    </source>
</reference>
<evidence type="ECO:0000256" key="5">
    <source>
        <dbReference type="ARBA" id="ARBA00022723"/>
    </source>
</evidence>
<keyword evidence="7 9" id="KW-0862">Zinc</keyword>
<dbReference type="EC" id="3.4.11.-" evidence="10"/>
<keyword evidence="12" id="KW-1185">Reference proteome</keyword>
<evidence type="ECO:0000256" key="8">
    <source>
        <dbReference type="ARBA" id="ARBA00023049"/>
    </source>
</evidence>
<evidence type="ECO:0000256" key="7">
    <source>
        <dbReference type="ARBA" id="ARBA00022833"/>
    </source>
</evidence>
<dbReference type="GO" id="GO:0005737">
    <property type="term" value="C:cytoplasm"/>
    <property type="evidence" value="ECO:0007669"/>
    <property type="project" value="UniProtKB-ARBA"/>
</dbReference>
<evidence type="ECO:0000256" key="4">
    <source>
        <dbReference type="ARBA" id="ARBA00022670"/>
    </source>
</evidence>
<dbReference type="Proteomes" id="UP000182229">
    <property type="component" value="Unassembled WGS sequence"/>
</dbReference>
<organism evidence="11 12">
    <name type="scientific">Cystobacter ferrugineus</name>
    <dbReference type="NCBI Taxonomy" id="83449"/>
    <lineage>
        <taxon>Bacteria</taxon>
        <taxon>Pseudomonadati</taxon>
        <taxon>Myxococcota</taxon>
        <taxon>Myxococcia</taxon>
        <taxon>Myxococcales</taxon>
        <taxon>Cystobacterineae</taxon>
        <taxon>Archangiaceae</taxon>
        <taxon>Cystobacter</taxon>
    </lineage>
</organism>
<evidence type="ECO:0000256" key="6">
    <source>
        <dbReference type="ARBA" id="ARBA00022801"/>
    </source>
</evidence>
<dbReference type="PRINTS" id="PR00932">
    <property type="entry name" value="AMINO1PTASE"/>
</dbReference>
<comment type="similarity">
    <text evidence="2 9">Belongs to the peptidase M18 family.</text>
</comment>
<dbReference type="CDD" id="cd05658">
    <property type="entry name" value="M18_DAP"/>
    <property type="match status" value="1"/>
</dbReference>
<dbReference type="STRING" id="83449.BON30_46485"/>
<dbReference type="Gene3D" id="2.30.250.10">
    <property type="entry name" value="Aminopeptidase i, Domain 2"/>
    <property type="match status" value="1"/>
</dbReference>
<dbReference type="PANTHER" id="PTHR28570:SF3">
    <property type="entry name" value="ASPARTYL AMINOPEPTIDASE"/>
    <property type="match status" value="1"/>
</dbReference>
<proteinExistence type="inferred from homology"/>
<dbReference type="InterPro" id="IPR001948">
    <property type="entry name" value="Peptidase_M18"/>
</dbReference>
<evidence type="ECO:0000313" key="12">
    <source>
        <dbReference type="Proteomes" id="UP000182229"/>
    </source>
</evidence>